<dbReference type="GO" id="GO:0003700">
    <property type="term" value="F:DNA-binding transcription factor activity"/>
    <property type="evidence" value="ECO:0007669"/>
    <property type="project" value="InterPro"/>
</dbReference>
<dbReference type="InterPro" id="IPR007627">
    <property type="entry name" value="RNA_pol_sigma70_r2"/>
</dbReference>
<accession>A0A9X0R1Z6</accession>
<dbReference type="EMBL" id="JACOMF010000047">
    <property type="protein sequence ID" value="MBC4018246.1"/>
    <property type="molecule type" value="Genomic_DNA"/>
</dbReference>
<dbReference type="Gene3D" id="1.10.1740.10">
    <property type="match status" value="1"/>
</dbReference>
<comment type="caution">
    <text evidence="2">The sequence shown here is derived from an EMBL/GenBank/DDBJ whole genome shotgun (WGS) entry which is preliminary data.</text>
</comment>
<gene>
    <name evidence="2" type="ORF">H7965_23415</name>
</gene>
<reference evidence="2" key="1">
    <citation type="submission" date="2020-08" db="EMBL/GenBank/DDBJ databases">
        <authorList>
            <person name="Hu Y."/>
            <person name="Nguyen S.V."/>
            <person name="Li F."/>
            <person name="Fanning S."/>
        </authorList>
    </citation>
    <scope>NUCLEOTIDE SEQUENCE</scope>
    <source>
        <strain evidence="2">SYSU D8009</strain>
    </source>
</reference>
<dbReference type="RefSeq" id="WP_186772999.1">
    <property type="nucleotide sequence ID" value="NZ_JACOMF010000047.1"/>
</dbReference>
<organism evidence="2 3">
    <name type="scientific">Siccirubricoccus deserti</name>
    <dbReference type="NCBI Taxonomy" id="2013562"/>
    <lineage>
        <taxon>Bacteria</taxon>
        <taxon>Pseudomonadati</taxon>
        <taxon>Pseudomonadota</taxon>
        <taxon>Alphaproteobacteria</taxon>
        <taxon>Acetobacterales</taxon>
        <taxon>Roseomonadaceae</taxon>
        <taxon>Siccirubricoccus</taxon>
    </lineage>
</organism>
<dbReference type="InterPro" id="IPR013325">
    <property type="entry name" value="RNA_pol_sigma_r2"/>
</dbReference>
<evidence type="ECO:0000259" key="1">
    <source>
        <dbReference type="Pfam" id="PF04542"/>
    </source>
</evidence>
<dbReference type="SUPFAM" id="SSF88946">
    <property type="entry name" value="Sigma2 domain of RNA polymerase sigma factors"/>
    <property type="match status" value="1"/>
</dbReference>
<feature type="domain" description="RNA polymerase sigma-70 region 2" evidence="1">
    <location>
        <begin position="9"/>
        <end position="67"/>
    </location>
</feature>
<dbReference type="Proteomes" id="UP000600101">
    <property type="component" value="Unassembled WGS sequence"/>
</dbReference>
<dbReference type="Pfam" id="PF04542">
    <property type="entry name" value="Sigma70_r2"/>
    <property type="match status" value="1"/>
</dbReference>
<evidence type="ECO:0000313" key="2">
    <source>
        <dbReference type="EMBL" id="MBC4018246.1"/>
    </source>
</evidence>
<protein>
    <submittedName>
        <fullName evidence="2">Sigma-70 family RNA polymerase sigma factor</fullName>
    </submittedName>
</protein>
<evidence type="ECO:0000313" key="3">
    <source>
        <dbReference type="Proteomes" id="UP000600101"/>
    </source>
</evidence>
<dbReference type="AlphaFoldDB" id="A0A9X0R1Z6"/>
<sequence>MACTAARSHAHRFARQRRLGRADREDLAQDILVAIVEAADRYDPSRAAWSTYVGLLAQHVVIDHARSMALRETVWLDASGADGIEHWLAADEPDHDLPLALRSAASDLPPAPMALLGLIFAHRDMVDARAASGVSAAGFYRALSDLRCWLRAAGLHPTPSRS</sequence>
<name>A0A9X0R1Z6_9PROT</name>
<keyword evidence="3" id="KW-1185">Reference proteome</keyword>
<proteinExistence type="predicted"/>
<dbReference type="GO" id="GO:0006352">
    <property type="term" value="P:DNA-templated transcription initiation"/>
    <property type="evidence" value="ECO:0007669"/>
    <property type="project" value="InterPro"/>
</dbReference>